<proteinExistence type="predicted"/>
<evidence type="ECO:0000313" key="2">
    <source>
        <dbReference type="EMBL" id="KAK3261498.1"/>
    </source>
</evidence>
<protein>
    <submittedName>
        <fullName evidence="2">Uncharacterized protein</fullName>
    </submittedName>
</protein>
<reference evidence="2 3" key="1">
    <citation type="journal article" date="2015" name="Genome Biol. Evol.">
        <title>Comparative Genomics of a Bacterivorous Green Alga Reveals Evolutionary Causalities and Consequences of Phago-Mixotrophic Mode of Nutrition.</title>
        <authorList>
            <person name="Burns J.A."/>
            <person name="Paasch A."/>
            <person name="Narechania A."/>
            <person name="Kim E."/>
        </authorList>
    </citation>
    <scope>NUCLEOTIDE SEQUENCE [LARGE SCALE GENOMIC DNA]</scope>
    <source>
        <strain evidence="2 3">PLY_AMNH</strain>
    </source>
</reference>
<dbReference type="AlphaFoldDB" id="A0AAE0KUR6"/>
<evidence type="ECO:0000313" key="3">
    <source>
        <dbReference type="Proteomes" id="UP001190700"/>
    </source>
</evidence>
<dbReference type="EMBL" id="LGRX02016853">
    <property type="protein sequence ID" value="KAK3261498.1"/>
    <property type="molecule type" value="Genomic_DNA"/>
</dbReference>
<keyword evidence="3" id="KW-1185">Reference proteome</keyword>
<comment type="caution">
    <text evidence="2">The sequence shown here is derived from an EMBL/GenBank/DDBJ whole genome shotgun (WGS) entry which is preliminary data.</text>
</comment>
<gene>
    <name evidence="2" type="ORF">CYMTET_29581</name>
</gene>
<accession>A0AAE0KUR6</accession>
<feature type="compositionally biased region" description="Basic and acidic residues" evidence="1">
    <location>
        <begin position="293"/>
        <end position="306"/>
    </location>
</feature>
<organism evidence="2 3">
    <name type="scientific">Cymbomonas tetramitiformis</name>
    <dbReference type="NCBI Taxonomy" id="36881"/>
    <lineage>
        <taxon>Eukaryota</taxon>
        <taxon>Viridiplantae</taxon>
        <taxon>Chlorophyta</taxon>
        <taxon>Pyramimonadophyceae</taxon>
        <taxon>Pyramimonadales</taxon>
        <taxon>Pyramimonadaceae</taxon>
        <taxon>Cymbomonas</taxon>
    </lineage>
</organism>
<feature type="compositionally biased region" description="Basic and acidic residues" evidence="1">
    <location>
        <begin position="154"/>
        <end position="166"/>
    </location>
</feature>
<dbReference type="Proteomes" id="UP001190700">
    <property type="component" value="Unassembled WGS sequence"/>
</dbReference>
<feature type="region of interest" description="Disordered" evidence="1">
    <location>
        <begin position="149"/>
        <end position="172"/>
    </location>
</feature>
<evidence type="ECO:0000256" key="1">
    <source>
        <dbReference type="SAM" id="MobiDB-lite"/>
    </source>
</evidence>
<name>A0AAE0KUR6_9CHLO</name>
<feature type="region of interest" description="Disordered" evidence="1">
    <location>
        <begin position="293"/>
        <end position="326"/>
    </location>
</feature>
<feature type="region of interest" description="Disordered" evidence="1">
    <location>
        <begin position="259"/>
        <end position="278"/>
    </location>
</feature>
<sequence>MPLDPASMPAAGRPSYVDSLVDDTRRPTMEKGSHATTHFKTTTRWYAEGTGRVGALPIEREKPPARKQREVDYLFQVNDIDGARPQNRYGHAMGPRVLPNGIQNNFESQRKVDPNAPIYHLPKGNPIQDNLTAPPSYSVHGLASAHHPLTAQRLENRTSSRSRLDNSDLPGSMPVPLYARQNGHSNTGKYTLDYSDVHREKSKTQGLMHNPRKDAREAIDTGPWPVPKWRQEATNPLTPAYKFDKPGQDMETWKRTGKAHREHPDTRAFNKTANGPADHELEGRMRALEKRGCGDLGHEQAHESRRYNSNKGIHHLHDTRPFPVKI</sequence>